<dbReference type="GO" id="GO:0006465">
    <property type="term" value="P:signal peptide processing"/>
    <property type="evidence" value="ECO:0007669"/>
    <property type="project" value="InterPro"/>
</dbReference>
<organism evidence="14 15">
    <name type="scientific">Apostasia shenzhenica</name>
    <dbReference type="NCBI Taxonomy" id="1088818"/>
    <lineage>
        <taxon>Eukaryota</taxon>
        <taxon>Viridiplantae</taxon>
        <taxon>Streptophyta</taxon>
        <taxon>Embryophyta</taxon>
        <taxon>Tracheophyta</taxon>
        <taxon>Spermatophyta</taxon>
        <taxon>Magnoliopsida</taxon>
        <taxon>Liliopsida</taxon>
        <taxon>Asparagales</taxon>
        <taxon>Orchidaceae</taxon>
        <taxon>Apostasioideae</taxon>
        <taxon>Apostasia</taxon>
    </lineage>
</organism>
<evidence type="ECO:0000256" key="10">
    <source>
        <dbReference type="ARBA" id="ARBA00022946"/>
    </source>
</evidence>
<feature type="active site" evidence="12">
    <location>
        <position position="392"/>
    </location>
</feature>
<evidence type="ECO:0000259" key="13">
    <source>
        <dbReference type="Pfam" id="PF10502"/>
    </source>
</evidence>
<dbReference type="Gene3D" id="2.10.109.10">
    <property type="entry name" value="Umud Fragment, subunit A"/>
    <property type="match status" value="1"/>
</dbReference>
<proteinExistence type="inferred from homology"/>
<keyword evidence="9 14" id="KW-0378">Hydrolase</keyword>
<keyword evidence="8" id="KW-0645">Protease</keyword>
<dbReference type="InterPro" id="IPR036286">
    <property type="entry name" value="LexA/Signal_pep-like_sf"/>
</dbReference>
<dbReference type="Pfam" id="PF10502">
    <property type="entry name" value="Peptidase_S26"/>
    <property type="match status" value="1"/>
</dbReference>
<keyword evidence="15" id="KW-1185">Reference proteome</keyword>
<comment type="catalytic activity">
    <reaction evidence="1">
        <text>Cleavage of hydrophobic, N-terminal signal or leader sequences from secreted and periplasmic proteins.</text>
        <dbReference type="EC" id="3.4.21.89"/>
    </reaction>
</comment>
<evidence type="ECO:0000256" key="7">
    <source>
        <dbReference type="ARBA" id="ARBA00022640"/>
    </source>
</evidence>
<name>A0A2H9ZUI9_9ASPA</name>
<dbReference type="AlphaFoldDB" id="A0A2H9ZUI9"/>
<keyword evidence="10" id="KW-0809">Transit peptide</keyword>
<feature type="domain" description="Peptidase S26" evidence="13">
    <location>
        <begin position="365"/>
        <end position="522"/>
    </location>
</feature>
<comment type="subcellular location">
    <subcellularLocation>
        <location evidence="3">Membrane</location>
    </subcellularLocation>
    <subcellularLocation>
        <location evidence="2">Plastid</location>
        <location evidence="2">Chloroplast</location>
    </subcellularLocation>
</comment>
<gene>
    <name evidence="14" type="primary">TPP2</name>
    <name evidence="14" type="ORF">AXF42_Ash020933</name>
</gene>
<dbReference type="GO" id="GO:0009535">
    <property type="term" value="C:chloroplast thylakoid membrane"/>
    <property type="evidence" value="ECO:0007669"/>
    <property type="project" value="TreeGrafter"/>
</dbReference>
<dbReference type="Proteomes" id="UP000236161">
    <property type="component" value="Unassembled WGS sequence"/>
</dbReference>
<evidence type="ECO:0000256" key="6">
    <source>
        <dbReference type="ARBA" id="ARBA00022528"/>
    </source>
</evidence>
<dbReference type="GO" id="GO:0004252">
    <property type="term" value="F:serine-type endopeptidase activity"/>
    <property type="evidence" value="ECO:0007669"/>
    <property type="project" value="InterPro"/>
</dbReference>
<dbReference type="PANTHER" id="PTHR43390">
    <property type="entry name" value="SIGNAL PEPTIDASE I"/>
    <property type="match status" value="1"/>
</dbReference>
<evidence type="ECO:0000256" key="9">
    <source>
        <dbReference type="ARBA" id="ARBA00022801"/>
    </source>
</evidence>
<evidence type="ECO:0000313" key="14">
    <source>
        <dbReference type="EMBL" id="PKA46948.1"/>
    </source>
</evidence>
<dbReference type="EMBL" id="KZ453624">
    <property type="protein sequence ID" value="PKA46948.1"/>
    <property type="molecule type" value="Genomic_DNA"/>
</dbReference>
<dbReference type="GO" id="GO:0010027">
    <property type="term" value="P:thylakoid membrane organization"/>
    <property type="evidence" value="ECO:0007669"/>
    <property type="project" value="TreeGrafter"/>
</dbReference>
<dbReference type="InterPro" id="IPR019756">
    <property type="entry name" value="Pept_S26A_signal_pept_1_Ser-AS"/>
</dbReference>
<evidence type="ECO:0000256" key="3">
    <source>
        <dbReference type="ARBA" id="ARBA00004370"/>
    </source>
</evidence>
<sequence length="544" mass="58578">MAIRFTVSYSGYLAQSLAAAAAGTRCCNFRHFNESACRPLSFFTNQLPDNYASGDILKSLVVDWLKVPASRFSSSDSSLAIYQVSGVKDKLKSLEVAATPKFSVSACNSSTKAPVSAIRDLPKALAAASTSKYSLSSAQIPSKGSLSCAEGSQKPTAETASEIVPSKFCFRSVNTPSSTRSSSSKELPKPPSVSVAASEFCEFSIDSQPKESPEGSTFLLGLLSAIAAGSGSAPGLGVFSVTPSMSLGFNPSSLLPFLQVSKWLPCSEYFPGSARNSPPDKRRTAAAKLTVEADSTSKVGLKSEFCSPKVKFSSKGDGKNCPPVLIGDINGVVGNMDLAKGDINAHPCEKNWWFSRWMSSCSDDAKTVFAAVTVPLLYGSRLAEPRSIPSWSMYPTFEVGDRILAEKVSYYFKEPEVTDIIIFRVPPNLLELGYSSCDVFIKRVVAKAGDVVEVRGGKLLVNGLVQEEDFILEPVEYEMKPVLVPEGYVFVLGDNRNNSFDSHNWGPLPVKNIVGRSVLRYWPPSRIADTIFESHVQPHPLAAS</sequence>
<dbReference type="InterPro" id="IPR000223">
    <property type="entry name" value="Pept_S26A_signal_pept_1"/>
</dbReference>
<keyword evidence="11" id="KW-0472">Membrane</keyword>
<dbReference type="FunFam" id="2.10.109.10:FF:000012">
    <property type="entry name" value="Peptidase/ serine-type peptidase"/>
    <property type="match status" value="1"/>
</dbReference>
<evidence type="ECO:0000256" key="11">
    <source>
        <dbReference type="ARBA" id="ARBA00023136"/>
    </source>
</evidence>
<evidence type="ECO:0000256" key="5">
    <source>
        <dbReference type="ARBA" id="ARBA00013208"/>
    </source>
</evidence>
<protein>
    <recommendedName>
        <fullName evidence="5">signal peptidase I</fullName>
        <ecNumber evidence="5">3.4.21.89</ecNumber>
    </recommendedName>
</protein>
<evidence type="ECO:0000256" key="4">
    <source>
        <dbReference type="ARBA" id="ARBA00009370"/>
    </source>
</evidence>
<feature type="active site" evidence="12">
    <location>
        <position position="442"/>
    </location>
</feature>
<dbReference type="GO" id="GO:0009003">
    <property type="term" value="F:signal peptidase activity"/>
    <property type="evidence" value="ECO:0007669"/>
    <property type="project" value="UniProtKB-EC"/>
</dbReference>
<dbReference type="CDD" id="cd06530">
    <property type="entry name" value="S26_SPase_I"/>
    <property type="match status" value="1"/>
</dbReference>
<dbReference type="PROSITE" id="PS00761">
    <property type="entry name" value="SPASE_I_3"/>
    <property type="match status" value="1"/>
</dbReference>
<reference evidence="14 15" key="1">
    <citation type="journal article" date="2017" name="Nature">
        <title>The Apostasia genome and the evolution of orchids.</title>
        <authorList>
            <person name="Zhang G.Q."/>
            <person name="Liu K.W."/>
            <person name="Li Z."/>
            <person name="Lohaus R."/>
            <person name="Hsiao Y.Y."/>
            <person name="Niu S.C."/>
            <person name="Wang J.Y."/>
            <person name="Lin Y.C."/>
            <person name="Xu Q."/>
            <person name="Chen L.J."/>
            <person name="Yoshida K."/>
            <person name="Fujiwara S."/>
            <person name="Wang Z.W."/>
            <person name="Zhang Y.Q."/>
            <person name="Mitsuda N."/>
            <person name="Wang M."/>
            <person name="Liu G.H."/>
            <person name="Pecoraro L."/>
            <person name="Huang H.X."/>
            <person name="Xiao X.J."/>
            <person name="Lin M."/>
            <person name="Wu X.Y."/>
            <person name="Wu W.L."/>
            <person name="Chen Y.Y."/>
            <person name="Chang S.B."/>
            <person name="Sakamoto S."/>
            <person name="Ohme-Takagi M."/>
            <person name="Yagi M."/>
            <person name="Zeng S.J."/>
            <person name="Shen C.Y."/>
            <person name="Yeh C.M."/>
            <person name="Luo Y.B."/>
            <person name="Tsai W.C."/>
            <person name="Van de Peer Y."/>
            <person name="Liu Z.J."/>
        </authorList>
    </citation>
    <scope>NUCLEOTIDE SEQUENCE [LARGE SCALE GENOMIC DNA]</scope>
    <source>
        <strain evidence="15">cv. Shenzhen</strain>
        <tissue evidence="14">Stem</tissue>
    </source>
</reference>
<evidence type="ECO:0000256" key="8">
    <source>
        <dbReference type="ARBA" id="ARBA00022670"/>
    </source>
</evidence>
<dbReference type="OrthoDB" id="308440at2759"/>
<keyword evidence="7" id="KW-0934">Plastid</keyword>
<evidence type="ECO:0000256" key="2">
    <source>
        <dbReference type="ARBA" id="ARBA00004229"/>
    </source>
</evidence>
<dbReference type="PROSITE" id="PS00501">
    <property type="entry name" value="SPASE_I_1"/>
    <property type="match status" value="1"/>
</dbReference>
<evidence type="ECO:0000313" key="15">
    <source>
        <dbReference type="Proteomes" id="UP000236161"/>
    </source>
</evidence>
<dbReference type="PANTHER" id="PTHR43390:SF2">
    <property type="entry name" value="THYLAKOIDAL PROCESSING PEPTIDASE 2, CHLOROPLASTIC-RELATED"/>
    <property type="match status" value="1"/>
</dbReference>
<dbReference type="STRING" id="1088818.A0A2H9ZUI9"/>
<dbReference type="PRINTS" id="PR00727">
    <property type="entry name" value="LEADERPTASE"/>
</dbReference>
<comment type="similarity">
    <text evidence="4">Belongs to the peptidase S26 family.</text>
</comment>
<keyword evidence="6" id="KW-0150">Chloroplast</keyword>
<dbReference type="SUPFAM" id="SSF51306">
    <property type="entry name" value="LexA/Signal peptidase"/>
    <property type="match status" value="1"/>
</dbReference>
<dbReference type="InterPro" id="IPR019758">
    <property type="entry name" value="Pept_S26A_signal_pept_1_CS"/>
</dbReference>
<dbReference type="EC" id="3.4.21.89" evidence="5"/>
<dbReference type="InterPro" id="IPR019533">
    <property type="entry name" value="Peptidase_S26"/>
</dbReference>
<dbReference type="NCBIfam" id="TIGR02227">
    <property type="entry name" value="sigpep_I_bact"/>
    <property type="match status" value="1"/>
</dbReference>
<evidence type="ECO:0000256" key="12">
    <source>
        <dbReference type="PIRSR" id="PIRSR600223-1"/>
    </source>
</evidence>
<accession>A0A2H9ZUI9</accession>
<evidence type="ECO:0000256" key="1">
    <source>
        <dbReference type="ARBA" id="ARBA00000677"/>
    </source>
</evidence>